<dbReference type="AlphaFoldDB" id="X1LAZ4"/>
<gene>
    <name evidence="2" type="ORF">S06H3_06184</name>
</gene>
<evidence type="ECO:0000313" key="2">
    <source>
        <dbReference type="EMBL" id="GAH91318.1"/>
    </source>
</evidence>
<protein>
    <submittedName>
        <fullName evidence="2">Uncharacterized protein</fullName>
    </submittedName>
</protein>
<reference evidence="2" key="1">
    <citation type="journal article" date="2014" name="Front. Microbiol.">
        <title>High frequency of phylogenetically diverse reductive dehalogenase-homologous genes in deep subseafloor sedimentary metagenomes.</title>
        <authorList>
            <person name="Kawai M."/>
            <person name="Futagami T."/>
            <person name="Toyoda A."/>
            <person name="Takaki Y."/>
            <person name="Nishi S."/>
            <person name="Hori S."/>
            <person name="Arai W."/>
            <person name="Tsubouchi T."/>
            <person name="Morono Y."/>
            <person name="Uchiyama I."/>
            <person name="Ito T."/>
            <person name="Fujiyama A."/>
            <person name="Inagaki F."/>
            <person name="Takami H."/>
        </authorList>
    </citation>
    <scope>NUCLEOTIDE SEQUENCE</scope>
    <source>
        <strain evidence="2">Expedition CK06-06</strain>
    </source>
</reference>
<feature type="region of interest" description="Disordered" evidence="1">
    <location>
        <begin position="17"/>
        <end position="43"/>
    </location>
</feature>
<comment type="caution">
    <text evidence="2">The sequence shown here is derived from an EMBL/GenBank/DDBJ whole genome shotgun (WGS) entry which is preliminary data.</text>
</comment>
<sequence length="43" mass="4689">ALGVAFGLAIGSSIEAKHKKEGRIRPLTEEKKKRRKKGKLGSN</sequence>
<accession>X1LAZ4</accession>
<feature type="non-terminal residue" evidence="2">
    <location>
        <position position="1"/>
    </location>
</feature>
<feature type="compositionally biased region" description="Basic residues" evidence="1">
    <location>
        <begin position="32"/>
        <end position="43"/>
    </location>
</feature>
<evidence type="ECO:0000256" key="1">
    <source>
        <dbReference type="SAM" id="MobiDB-lite"/>
    </source>
</evidence>
<dbReference type="EMBL" id="BARV01002376">
    <property type="protein sequence ID" value="GAH91318.1"/>
    <property type="molecule type" value="Genomic_DNA"/>
</dbReference>
<feature type="compositionally biased region" description="Basic and acidic residues" evidence="1">
    <location>
        <begin position="17"/>
        <end position="31"/>
    </location>
</feature>
<organism evidence="2">
    <name type="scientific">marine sediment metagenome</name>
    <dbReference type="NCBI Taxonomy" id="412755"/>
    <lineage>
        <taxon>unclassified sequences</taxon>
        <taxon>metagenomes</taxon>
        <taxon>ecological metagenomes</taxon>
    </lineage>
</organism>
<name>X1LAZ4_9ZZZZ</name>
<proteinExistence type="predicted"/>